<protein>
    <recommendedName>
        <fullName evidence="4">AB hydrolase-1 domain-containing protein</fullName>
    </recommendedName>
</protein>
<dbReference type="PANTHER" id="PTHR43433">
    <property type="entry name" value="HYDROLASE, ALPHA/BETA FOLD FAMILY PROTEIN"/>
    <property type="match status" value="1"/>
</dbReference>
<dbReference type="InterPro" id="IPR029058">
    <property type="entry name" value="AB_hydrolase_fold"/>
</dbReference>
<feature type="compositionally biased region" description="Basic residues" evidence="1">
    <location>
        <begin position="180"/>
        <end position="192"/>
    </location>
</feature>
<gene>
    <name evidence="2" type="ORF">M408DRAFT_13904</name>
</gene>
<evidence type="ECO:0000256" key="1">
    <source>
        <dbReference type="SAM" id="MobiDB-lite"/>
    </source>
</evidence>
<dbReference type="STRING" id="933852.A0A0C2X8L4"/>
<dbReference type="Proteomes" id="UP000054097">
    <property type="component" value="Unassembled WGS sequence"/>
</dbReference>
<feature type="compositionally biased region" description="Low complexity" evidence="1">
    <location>
        <begin position="63"/>
        <end position="72"/>
    </location>
</feature>
<feature type="region of interest" description="Disordered" evidence="1">
    <location>
        <begin position="692"/>
        <end position="711"/>
    </location>
</feature>
<sequence>MLLVPALLARKTVLRATEWPAPASLNGHSSTPPSTSTRKTRTQRSGSAAPDLHIQTGAKFEWPSKPAPSRSSSPDDDESPLTKTSKPASLSSKSRTRNSVASTLPELRYSASTLDRSSFSPPQTPVGTYNHLFSGDNVVVAAPVPGVEMMDAFVDSMNGVAEHSSSDGNDYRLGSSSTSRSRRHREGAKKHLSSLEKRHPGLHPHPPLPKPPQGIKLGTPGKESSILDDVEEPVILRPPRSPRSIRPRVRSSTNSETTPPSPMRSSTDPTIRKGRSSSQLRKPKSMADPEPPSPNPTIDQIIKGALHRGEDPVIPKSSRPSTAPSISDIIRAHAPELAKPKINRPPPILPTSLEETEHDDDDDDRASRSSLDSITHEVRTTIKKVQHSPLHHARSFPTRPTSSAPPTTFGGFRSSIRVSESEYESPLEAPKYARSVYSASSHGYGNTFDGSSFFSAPSTTALPVPGDSAMAVAQYLRSPRLTRLLTLRRPPHRGLQVSLADVGNPNGRPVMVFLGLGCVRYLIALYDEMAEALGLRLIAVDRWGMGRTAEVPQDQRGLKEWAAVCEEVLDTLGIRECGILAHSAGAPYALAFALRLPLRIVGSIHLLAPWVGGGIDAAGYKWLKYVPNSMIKAAQNAEWKVHGWKLGKPPTIVYEGIGFDPKAPVSASNTPPKSSSTGYVPLTADALREIEYTPPSTAQRKTAPTPSPVDEVRLAVPRQSGGGVPRTSMGAWSDYDDLADFEGRFGSQTTLPTNIPPVPPLPEGTQSAPITKRKGSKGIFGKLKGPSPGSTTPPTNNGSTESSAPPAKSSQKIRVLPSISSLKGKIIGQRTNSNPQKSTPKLEPNTDSFGSGLGIELDFKAPSANGIEAWASACSVSAAKPDMPDSRPTSPLSSESHTFPRPRRSVSLTASVAPTLRSLPATITPFQRARSSPVTPRVARPLSAESTSLANSHFVTPPRAVATTSAPTSSVATALLRASHKEAQKGLANDLLSILERDAKPWGFSYTDVRQKVRVWYGDKDEKISEAGIRWMERVMKDCEVKICKGKDHSLMTCAAVVVEALESLQEDLRRG</sequence>
<dbReference type="EMBL" id="KN824277">
    <property type="protein sequence ID" value="KIM34393.1"/>
    <property type="molecule type" value="Genomic_DNA"/>
</dbReference>
<feature type="compositionally biased region" description="Basic residues" evidence="1">
    <location>
        <begin position="381"/>
        <end position="394"/>
    </location>
</feature>
<organism evidence="2 3">
    <name type="scientific">Serendipita vermifera MAFF 305830</name>
    <dbReference type="NCBI Taxonomy" id="933852"/>
    <lineage>
        <taxon>Eukaryota</taxon>
        <taxon>Fungi</taxon>
        <taxon>Dikarya</taxon>
        <taxon>Basidiomycota</taxon>
        <taxon>Agaricomycotina</taxon>
        <taxon>Agaricomycetes</taxon>
        <taxon>Sebacinales</taxon>
        <taxon>Serendipitaceae</taxon>
        <taxon>Serendipita</taxon>
    </lineage>
</organism>
<feature type="compositionally biased region" description="Low complexity" evidence="1">
    <location>
        <begin position="785"/>
        <end position="800"/>
    </location>
</feature>
<feature type="compositionally biased region" description="Polar residues" evidence="1">
    <location>
        <begin position="694"/>
        <end position="704"/>
    </location>
</feature>
<dbReference type="OrthoDB" id="435520at2759"/>
<feature type="compositionally biased region" description="Pro residues" evidence="1">
    <location>
        <begin position="203"/>
        <end position="212"/>
    </location>
</feature>
<evidence type="ECO:0008006" key="4">
    <source>
        <dbReference type="Google" id="ProtNLM"/>
    </source>
</evidence>
<reference evidence="2 3" key="1">
    <citation type="submission" date="2014-04" db="EMBL/GenBank/DDBJ databases">
        <authorList>
            <consortium name="DOE Joint Genome Institute"/>
            <person name="Kuo A."/>
            <person name="Zuccaro A."/>
            <person name="Kohler A."/>
            <person name="Nagy L.G."/>
            <person name="Floudas D."/>
            <person name="Copeland A."/>
            <person name="Barry K.W."/>
            <person name="Cichocki N."/>
            <person name="Veneault-Fourrey C."/>
            <person name="LaButti K."/>
            <person name="Lindquist E.A."/>
            <person name="Lipzen A."/>
            <person name="Lundell T."/>
            <person name="Morin E."/>
            <person name="Murat C."/>
            <person name="Sun H."/>
            <person name="Tunlid A."/>
            <person name="Henrissat B."/>
            <person name="Grigoriev I.V."/>
            <person name="Hibbett D.S."/>
            <person name="Martin F."/>
            <person name="Nordberg H.P."/>
            <person name="Cantor M.N."/>
            <person name="Hua S.X."/>
        </authorList>
    </citation>
    <scope>NUCLEOTIDE SEQUENCE [LARGE SCALE GENOMIC DNA]</scope>
    <source>
        <strain evidence="2 3">MAFF 305830</strain>
    </source>
</reference>
<reference evidence="3" key="2">
    <citation type="submission" date="2015-01" db="EMBL/GenBank/DDBJ databases">
        <title>Evolutionary Origins and Diversification of the Mycorrhizal Mutualists.</title>
        <authorList>
            <consortium name="DOE Joint Genome Institute"/>
            <consortium name="Mycorrhizal Genomics Consortium"/>
            <person name="Kohler A."/>
            <person name="Kuo A."/>
            <person name="Nagy L.G."/>
            <person name="Floudas D."/>
            <person name="Copeland A."/>
            <person name="Barry K.W."/>
            <person name="Cichocki N."/>
            <person name="Veneault-Fourrey C."/>
            <person name="LaButti K."/>
            <person name="Lindquist E.A."/>
            <person name="Lipzen A."/>
            <person name="Lundell T."/>
            <person name="Morin E."/>
            <person name="Murat C."/>
            <person name="Riley R."/>
            <person name="Ohm R."/>
            <person name="Sun H."/>
            <person name="Tunlid A."/>
            <person name="Henrissat B."/>
            <person name="Grigoriev I.V."/>
            <person name="Hibbett D.S."/>
            <person name="Martin F."/>
        </authorList>
    </citation>
    <scope>NUCLEOTIDE SEQUENCE [LARGE SCALE GENOMIC DNA]</scope>
    <source>
        <strain evidence="3">MAFF 305830</strain>
    </source>
</reference>
<feature type="region of interest" description="Disordered" evidence="1">
    <location>
        <begin position="334"/>
        <end position="412"/>
    </location>
</feature>
<feature type="compositionally biased region" description="Polar residues" evidence="1">
    <location>
        <begin position="81"/>
        <end position="102"/>
    </location>
</feature>
<dbReference type="HOGENOM" id="CLU_005758_0_0_1"/>
<name>A0A0C2X8L4_SERVB</name>
<feature type="region of interest" description="Disordered" evidence="1">
    <location>
        <begin position="879"/>
        <end position="905"/>
    </location>
</feature>
<dbReference type="Gene3D" id="3.40.50.1820">
    <property type="entry name" value="alpha/beta hydrolase"/>
    <property type="match status" value="2"/>
</dbReference>
<feature type="region of interest" description="Disordered" evidence="1">
    <location>
        <begin position="743"/>
        <end position="849"/>
    </location>
</feature>
<evidence type="ECO:0000313" key="2">
    <source>
        <dbReference type="EMBL" id="KIM34393.1"/>
    </source>
</evidence>
<dbReference type="InterPro" id="IPR050471">
    <property type="entry name" value="AB_hydrolase"/>
</dbReference>
<dbReference type="AlphaFoldDB" id="A0A0C2X8L4"/>
<dbReference type="PANTHER" id="PTHR43433:SF10">
    <property type="entry name" value="AB HYDROLASE-1 DOMAIN-CONTAINING PROTEIN"/>
    <property type="match status" value="1"/>
</dbReference>
<feature type="region of interest" description="Disordered" evidence="1">
    <location>
        <begin position="161"/>
        <end position="299"/>
    </location>
</feature>
<feature type="compositionally biased region" description="Low complexity" evidence="1">
    <location>
        <begin position="395"/>
        <end position="409"/>
    </location>
</feature>
<feature type="compositionally biased region" description="Polar residues" evidence="1">
    <location>
        <begin position="829"/>
        <end position="849"/>
    </location>
</feature>
<feature type="compositionally biased region" description="Acidic residues" evidence="1">
    <location>
        <begin position="354"/>
        <end position="364"/>
    </location>
</feature>
<proteinExistence type="predicted"/>
<feature type="compositionally biased region" description="Polar residues" evidence="1">
    <location>
        <begin position="887"/>
        <end position="897"/>
    </location>
</feature>
<evidence type="ECO:0000313" key="3">
    <source>
        <dbReference type="Proteomes" id="UP000054097"/>
    </source>
</evidence>
<dbReference type="SUPFAM" id="SSF53474">
    <property type="entry name" value="alpha/beta-Hydrolases"/>
    <property type="match status" value="1"/>
</dbReference>
<accession>A0A0C2X8L4</accession>
<keyword evidence="3" id="KW-1185">Reference proteome</keyword>
<feature type="region of interest" description="Disordered" evidence="1">
    <location>
        <begin position="19"/>
        <end position="104"/>
    </location>
</feature>